<proteinExistence type="predicted"/>
<protein>
    <recommendedName>
        <fullName evidence="4">Pilus assembly protein</fullName>
    </recommendedName>
</protein>
<dbReference type="AlphaFoldDB" id="A0A2G3E683"/>
<accession>A0A2G3E683</accession>
<keyword evidence="1" id="KW-0812">Transmembrane</keyword>
<comment type="caution">
    <text evidence="2">The sequence shown here is derived from an EMBL/GenBank/DDBJ whole genome shotgun (WGS) entry which is preliminary data.</text>
</comment>
<evidence type="ECO:0000256" key="1">
    <source>
        <dbReference type="SAM" id="Phobius"/>
    </source>
</evidence>
<reference evidence="2 3" key="2">
    <citation type="submission" date="2017-10" db="EMBL/GenBank/DDBJ databases">
        <authorList>
            <person name="Banno H."/>
            <person name="Chua N.-H."/>
        </authorList>
    </citation>
    <scope>NUCLEOTIDE SEQUENCE [LARGE SCALE GENOMIC DNA]</scope>
    <source>
        <strain evidence="2 3">JK623</strain>
    </source>
</reference>
<dbReference type="Proteomes" id="UP000224563">
    <property type="component" value="Unassembled WGS sequence"/>
</dbReference>
<evidence type="ECO:0000313" key="2">
    <source>
        <dbReference type="EMBL" id="PHU38655.1"/>
    </source>
</evidence>
<sequence length="269" mass="30299">MQANSTIHPICDNGMPLCTCMKKASLTLEAAVVYPFITAFWVYLLLFFRVLQIQTDVQAALSYAGRETAAIAVSIDSEQILLMTAKRLWKQAIEDSERIEDYVHGGMKGISFTGSEITDEDICLHISYRLELPFSFFPGLGYSVAQSQICHKWIGETGEGTESEDPYVYITDSGTAYHTTASCHYLDLSIQTVNLSDIAARRNRDDHKYYACPHCVAKNTTQKEVYITDYGELYHTDEACTALRRHIRMVHLSEVGSRKMCSKCAQESE</sequence>
<keyword evidence="1" id="KW-0472">Membrane</keyword>
<evidence type="ECO:0008006" key="4">
    <source>
        <dbReference type="Google" id="ProtNLM"/>
    </source>
</evidence>
<gene>
    <name evidence="2" type="ORF">CSX02_01535</name>
</gene>
<evidence type="ECO:0000313" key="3">
    <source>
        <dbReference type="Proteomes" id="UP000224563"/>
    </source>
</evidence>
<reference evidence="2 3" key="1">
    <citation type="submission" date="2017-10" db="EMBL/GenBank/DDBJ databases">
        <title>Resolving the taxonomy of Roseburia spp., Eubacterium rectale and Agathobacter spp. through phylogenomic analysis.</title>
        <authorList>
            <person name="Sheridan P.O."/>
            <person name="Walker A.W."/>
            <person name="Duncan S.H."/>
            <person name="Scott K.P."/>
            <person name="Toole P.W.O."/>
            <person name="Luis P."/>
            <person name="Flint H.J."/>
        </authorList>
    </citation>
    <scope>NUCLEOTIDE SEQUENCE [LARGE SCALE GENOMIC DNA]</scope>
    <source>
        <strain evidence="2 3">JK623</strain>
    </source>
</reference>
<organism evidence="2 3">
    <name type="scientific">Agathobacter ruminis</name>
    <dbReference type="NCBI Taxonomy" id="1712665"/>
    <lineage>
        <taxon>Bacteria</taxon>
        <taxon>Bacillati</taxon>
        <taxon>Bacillota</taxon>
        <taxon>Clostridia</taxon>
        <taxon>Lachnospirales</taxon>
        <taxon>Lachnospiraceae</taxon>
        <taxon>Agathobacter</taxon>
    </lineage>
</organism>
<keyword evidence="3" id="KW-1185">Reference proteome</keyword>
<feature type="transmembrane region" description="Helical" evidence="1">
    <location>
        <begin position="31"/>
        <end position="51"/>
    </location>
</feature>
<name>A0A2G3E683_9FIRM</name>
<keyword evidence="1" id="KW-1133">Transmembrane helix</keyword>
<dbReference type="EMBL" id="PDYG01000004">
    <property type="protein sequence ID" value="PHU38655.1"/>
    <property type="molecule type" value="Genomic_DNA"/>
</dbReference>